<dbReference type="GO" id="GO:0005829">
    <property type="term" value="C:cytosol"/>
    <property type="evidence" value="ECO:0007669"/>
    <property type="project" value="TreeGrafter"/>
</dbReference>
<feature type="DNA-binding region" description="OmpR/PhoB-type" evidence="5">
    <location>
        <begin position="128"/>
        <end position="227"/>
    </location>
</feature>
<comment type="caution">
    <text evidence="8">The sequence shown here is derived from an EMBL/GenBank/DDBJ whole genome shotgun (WGS) entry which is preliminary data.</text>
</comment>
<dbReference type="Gene3D" id="3.40.50.2300">
    <property type="match status" value="1"/>
</dbReference>
<protein>
    <submittedName>
        <fullName evidence="8">Response regulator transcription factor</fullName>
    </submittedName>
</protein>
<evidence type="ECO:0000313" key="8">
    <source>
        <dbReference type="EMBL" id="RXR29184.1"/>
    </source>
</evidence>
<evidence type="ECO:0000256" key="4">
    <source>
        <dbReference type="PROSITE-ProRule" id="PRU00169"/>
    </source>
</evidence>
<dbReference type="Pfam" id="PF00072">
    <property type="entry name" value="Response_reg"/>
    <property type="match status" value="1"/>
</dbReference>
<feature type="domain" description="Response regulatory" evidence="6">
    <location>
        <begin position="2"/>
        <end position="117"/>
    </location>
</feature>
<feature type="modified residue" description="4-aspartylphosphate" evidence="4">
    <location>
        <position position="51"/>
    </location>
</feature>
<keyword evidence="3 5" id="KW-0238">DNA-binding</keyword>
<evidence type="ECO:0000256" key="1">
    <source>
        <dbReference type="ARBA" id="ARBA00022553"/>
    </source>
</evidence>
<dbReference type="Gene3D" id="1.10.10.10">
    <property type="entry name" value="Winged helix-like DNA-binding domain superfamily/Winged helix DNA-binding domain"/>
    <property type="match status" value="1"/>
</dbReference>
<dbReference type="GO" id="GO:0032993">
    <property type="term" value="C:protein-DNA complex"/>
    <property type="evidence" value="ECO:0007669"/>
    <property type="project" value="TreeGrafter"/>
</dbReference>
<name>A0A4Q1KKH4_9SPHN</name>
<dbReference type="SMART" id="SM00862">
    <property type="entry name" value="Trans_reg_C"/>
    <property type="match status" value="1"/>
</dbReference>
<feature type="domain" description="OmpR/PhoB-type" evidence="7">
    <location>
        <begin position="128"/>
        <end position="227"/>
    </location>
</feature>
<gene>
    <name evidence="8" type="ORF">EQG66_06730</name>
</gene>
<sequence length="232" mass="26647">MRVAIADDEETIREFMVSLLSDGGHKCSVFRDGRDLMNAMARDTFDLVIIDWMMPTASGLEILRWAREALSPCPPIIMLTSRSDKADVAEALNAGADDYIIKPESKNVILARVEAVMRRTTHQPEKQSRVEEFGRYSFDRMTNNVLLDGEEIVLTAREFALARMFFLNPNRAFSRAYILETLWNSVPDLPTRTLDMHISRIRSKLRLGPENGYRLQTIFGHGYRLEVFDEEE</sequence>
<evidence type="ECO:0000313" key="9">
    <source>
        <dbReference type="Proteomes" id="UP000290958"/>
    </source>
</evidence>
<evidence type="ECO:0000256" key="5">
    <source>
        <dbReference type="PROSITE-ProRule" id="PRU01091"/>
    </source>
</evidence>
<keyword evidence="2" id="KW-0902">Two-component regulatory system</keyword>
<keyword evidence="1 4" id="KW-0597">Phosphoprotein</keyword>
<evidence type="ECO:0000259" key="7">
    <source>
        <dbReference type="PROSITE" id="PS51755"/>
    </source>
</evidence>
<organism evidence="8 9">
    <name type="scientific">Sphingobium fluviale</name>
    <dbReference type="NCBI Taxonomy" id="2506423"/>
    <lineage>
        <taxon>Bacteria</taxon>
        <taxon>Pseudomonadati</taxon>
        <taxon>Pseudomonadota</taxon>
        <taxon>Alphaproteobacteria</taxon>
        <taxon>Sphingomonadales</taxon>
        <taxon>Sphingomonadaceae</taxon>
        <taxon>Sphingobium</taxon>
    </lineage>
</organism>
<dbReference type="InterPro" id="IPR001867">
    <property type="entry name" value="OmpR/PhoB-type_DNA-bd"/>
</dbReference>
<dbReference type="PROSITE" id="PS50110">
    <property type="entry name" value="RESPONSE_REGULATORY"/>
    <property type="match status" value="1"/>
</dbReference>
<dbReference type="InterPro" id="IPR039420">
    <property type="entry name" value="WalR-like"/>
</dbReference>
<accession>A0A4Q1KKH4</accession>
<dbReference type="Pfam" id="PF00486">
    <property type="entry name" value="Trans_reg_C"/>
    <property type="match status" value="1"/>
</dbReference>
<dbReference type="GO" id="GO:0000976">
    <property type="term" value="F:transcription cis-regulatory region binding"/>
    <property type="evidence" value="ECO:0007669"/>
    <property type="project" value="TreeGrafter"/>
</dbReference>
<dbReference type="GO" id="GO:0000156">
    <property type="term" value="F:phosphorelay response regulator activity"/>
    <property type="evidence" value="ECO:0007669"/>
    <property type="project" value="TreeGrafter"/>
</dbReference>
<dbReference type="OrthoDB" id="2181430at2"/>
<dbReference type="PROSITE" id="PS51755">
    <property type="entry name" value="OMPR_PHOB"/>
    <property type="match status" value="1"/>
</dbReference>
<proteinExistence type="predicted"/>
<reference evidence="9" key="1">
    <citation type="submission" date="2019-01" db="EMBL/GenBank/DDBJ databases">
        <title>Cytophagaceae bacterium strain CAR-16.</title>
        <authorList>
            <person name="Chen W.-M."/>
        </authorList>
    </citation>
    <scope>NUCLEOTIDE SEQUENCE [LARGE SCALE GENOMIC DNA]</scope>
    <source>
        <strain evidence="9">CHR27</strain>
    </source>
</reference>
<evidence type="ECO:0000259" key="6">
    <source>
        <dbReference type="PROSITE" id="PS50110"/>
    </source>
</evidence>
<dbReference type="RefSeq" id="WP_129403829.1">
    <property type="nucleotide sequence ID" value="NZ_SBKP01000005.1"/>
</dbReference>
<dbReference type="EMBL" id="SBKP01000005">
    <property type="protein sequence ID" value="RXR29184.1"/>
    <property type="molecule type" value="Genomic_DNA"/>
</dbReference>
<evidence type="ECO:0000256" key="3">
    <source>
        <dbReference type="ARBA" id="ARBA00023125"/>
    </source>
</evidence>
<dbReference type="InterPro" id="IPR036388">
    <property type="entry name" value="WH-like_DNA-bd_sf"/>
</dbReference>
<dbReference type="SUPFAM" id="SSF52172">
    <property type="entry name" value="CheY-like"/>
    <property type="match status" value="1"/>
</dbReference>
<dbReference type="Proteomes" id="UP000290958">
    <property type="component" value="Unassembled WGS sequence"/>
</dbReference>
<dbReference type="CDD" id="cd00383">
    <property type="entry name" value="trans_reg_C"/>
    <property type="match status" value="1"/>
</dbReference>
<dbReference type="InterPro" id="IPR011006">
    <property type="entry name" value="CheY-like_superfamily"/>
</dbReference>
<dbReference type="SMART" id="SM00448">
    <property type="entry name" value="REC"/>
    <property type="match status" value="1"/>
</dbReference>
<dbReference type="GO" id="GO:0006355">
    <property type="term" value="P:regulation of DNA-templated transcription"/>
    <property type="evidence" value="ECO:0007669"/>
    <property type="project" value="InterPro"/>
</dbReference>
<dbReference type="AlphaFoldDB" id="A0A4Q1KKH4"/>
<dbReference type="InterPro" id="IPR001789">
    <property type="entry name" value="Sig_transdc_resp-reg_receiver"/>
</dbReference>
<dbReference type="CDD" id="cd17574">
    <property type="entry name" value="REC_OmpR"/>
    <property type="match status" value="1"/>
</dbReference>
<dbReference type="PANTHER" id="PTHR48111">
    <property type="entry name" value="REGULATOR OF RPOS"/>
    <property type="match status" value="1"/>
</dbReference>
<dbReference type="PANTHER" id="PTHR48111:SF40">
    <property type="entry name" value="PHOSPHATE REGULON TRANSCRIPTIONAL REGULATORY PROTEIN PHOB"/>
    <property type="match status" value="1"/>
</dbReference>
<evidence type="ECO:0000256" key="2">
    <source>
        <dbReference type="ARBA" id="ARBA00023012"/>
    </source>
</evidence>
<keyword evidence="9" id="KW-1185">Reference proteome</keyword>